<dbReference type="PIRSF" id="PIRSF029693">
    <property type="entry name" value="UCP029693"/>
    <property type="match status" value="1"/>
</dbReference>
<dbReference type="EMBL" id="CP021425">
    <property type="protein sequence ID" value="ARU55068.1"/>
    <property type="molecule type" value="Genomic_DNA"/>
</dbReference>
<sequence length="330" mass="36948">MAKGIGIGVGIYLIIALIVGWYWSFEPEEFEVESRATSISRDLGVQVAEPTKIVGVTTTATLIAVASEMLNKSGGYISNDYFPPGLWLDNIKNWEFGVLVQVRDLSRAMRQDMSRSQSQSIEDNDLKIAEPQFSFDNKSWAIPATESEYRRGIKALESYLVRLSDRRNSHAQFYARADNLRNWLKNVETRLGSLSQRLSESVGKQQLNIDLAGDPSAKQSTEGEAYQELKTSWFEIDDIFYEARGTAWALIHILKAIEVDFKQVLIDKNALVSLQQIVLELEATQEAVWSPMILNGSGFGMLANHSLTMASYISRANAAIIDLRSLLQQG</sequence>
<dbReference type="KEGG" id="ome:OLMES_0981"/>
<keyword evidence="1" id="KW-1133">Transmembrane helix</keyword>
<dbReference type="Proteomes" id="UP000196027">
    <property type="component" value="Chromosome"/>
</dbReference>
<gene>
    <name evidence="2" type="ORF">OLMES_0981</name>
</gene>
<dbReference type="Pfam" id="PF10095">
    <property type="entry name" value="DUF2333"/>
    <property type="match status" value="1"/>
</dbReference>
<evidence type="ECO:0000313" key="2">
    <source>
        <dbReference type="EMBL" id="ARU55068.1"/>
    </source>
</evidence>
<evidence type="ECO:0008006" key="4">
    <source>
        <dbReference type="Google" id="ProtNLM"/>
    </source>
</evidence>
<protein>
    <recommendedName>
        <fullName evidence="4">DUF2333 family protein</fullName>
    </recommendedName>
</protein>
<dbReference type="InterPro" id="IPR016936">
    <property type="entry name" value="UCP029693"/>
</dbReference>
<evidence type="ECO:0000313" key="3">
    <source>
        <dbReference type="Proteomes" id="UP000196027"/>
    </source>
</evidence>
<keyword evidence="1" id="KW-0812">Transmembrane</keyword>
<feature type="transmembrane region" description="Helical" evidence="1">
    <location>
        <begin position="7"/>
        <end position="25"/>
    </location>
</feature>
<dbReference type="AlphaFoldDB" id="A0A1Y0I3I3"/>
<name>A0A1Y0I3I3_9GAMM</name>
<organism evidence="2 3">
    <name type="scientific">Oleiphilus messinensis</name>
    <dbReference type="NCBI Taxonomy" id="141451"/>
    <lineage>
        <taxon>Bacteria</taxon>
        <taxon>Pseudomonadati</taxon>
        <taxon>Pseudomonadota</taxon>
        <taxon>Gammaproteobacteria</taxon>
        <taxon>Oceanospirillales</taxon>
        <taxon>Oleiphilaceae</taxon>
        <taxon>Oleiphilus</taxon>
    </lineage>
</organism>
<accession>A0A1Y0I3I3</accession>
<keyword evidence="3" id="KW-1185">Reference proteome</keyword>
<proteinExistence type="predicted"/>
<dbReference type="RefSeq" id="WP_232465262.1">
    <property type="nucleotide sequence ID" value="NZ_CP021425.1"/>
</dbReference>
<evidence type="ECO:0000256" key="1">
    <source>
        <dbReference type="SAM" id="Phobius"/>
    </source>
</evidence>
<reference evidence="2 3" key="1">
    <citation type="submission" date="2017-05" db="EMBL/GenBank/DDBJ databases">
        <title>Genomic insights into alkan degradation activity of Oleiphilus messinensis.</title>
        <authorList>
            <person name="Kozyavkin S.A."/>
            <person name="Slesarev A.I."/>
            <person name="Golyshin P.N."/>
            <person name="Korzhenkov A."/>
            <person name="Golyshina O.N."/>
            <person name="Toshchakov S.V."/>
        </authorList>
    </citation>
    <scope>NUCLEOTIDE SEQUENCE [LARGE SCALE GENOMIC DNA]</scope>
    <source>
        <strain evidence="2 3">ME102</strain>
    </source>
</reference>
<keyword evidence="1" id="KW-0472">Membrane</keyword>